<dbReference type="EMBL" id="BPLR01009251">
    <property type="protein sequence ID" value="GIY30607.1"/>
    <property type="molecule type" value="Genomic_DNA"/>
</dbReference>
<accession>A0AAV4SAV7</accession>
<protein>
    <submittedName>
        <fullName evidence="2">RNA-directed DNA polymerase from mobile element jockey</fullName>
    </submittedName>
</protein>
<name>A0AAV4SAV7_CAEEX</name>
<reference evidence="2 3" key="1">
    <citation type="submission" date="2021-06" db="EMBL/GenBank/DDBJ databases">
        <title>Caerostris extrusa draft genome.</title>
        <authorList>
            <person name="Kono N."/>
            <person name="Arakawa K."/>
        </authorList>
    </citation>
    <scope>NUCLEOTIDE SEQUENCE [LARGE SCALE GENOMIC DNA]</scope>
</reference>
<evidence type="ECO:0000259" key="1">
    <source>
        <dbReference type="Pfam" id="PF18701"/>
    </source>
</evidence>
<evidence type="ECO:0000313" key="3">
    <source>
        <dbReference type="Proteomes" id="UP001054945"/>
    </source>
</evidence>
<proteinExistence type="predicted"/>
<keyword evidence="2" id="KW-0548">Nucleotidyltransferase</keyword>
<keyword evidence="2" id="KW-0808">Transferase</keyword>
<dbReference type="GO" id="GO:0003964">
    <property type="term" value="F:RNA-directed DNA polymerase activity"/>
    <property type="evidence" value="ECO:0007669"/>
    <property type="project" value="UniProtKB-KW"/>
</dbReference>
<keyword evidence="3" id="KW-1185">Reference proteome</keyword>
<keyword evidence="2" id="KW-0695">RNA-directed DNA polymerase</keyword>
<gene>
    <name evidence="2" type="primary">pol_2017</name>
    <name evidence="2" type="ORF">CEXT_416041</name>
</gene>
<dbReference type="Proteomes" id="UP001054945">
    <property type="component" value="Unassembled WGS sequence"/>
</dbReference>
<feature type="domain" description="DUF5641" evidence="1">
    <location>
        <begin position="1"/>
        <end position="37"/>
    </location>
</feature>
<dbReference type="Pfam" id="PF18701">
    <property type="entry name" value="DUF5641"/>
    <property type="match status" value="1"/>
</dbReference>
<organism evidence="2 3">
    <name type="scientific">Caerostris extrusa</name>
    <name type="common">Bark spider</name>
    <name type="synonym">Caerostris bankana</name>
    <dbReference type="NCBI Taxonomy" id="172846"/>
    <lineage>
        <taxon>Eukaryota</taxon>
        <taxon>Metazoa</taxon>
        <taxon>Ecdysozoa</taxon>
        <taxon>Arthropoda</taxon>
        <taxon>Chelicerata</taxon>
        <taxon>Arachnida</taxon>
        <taxon>Araneae</taxon>
        <taxon>Araneomorphae</taxon>
        <taxon>Entelegynae</taxon>
        <taxon>Araneoidea</taxon>
        <taxon>Araneidae</taxon>
        <taxon>Caerostris</taxon>
    </lineage>
</organism>
<dbReference type="InterPro" id="IPR040676">
    <property type="entry name" value="DUF5641"/>
</dbReference>
<dbReference type="AlphaFoldDB" id="A0AAV4SAV7"/>
<comment type="caution">
    <text evidence="2">The sequence shown here is derived from an EMBL/GenBank/DDBJ whole genome shotgun (WGS) entry which is preliminary data.</text>
</comment>
<sequence>MGKIEKIYSSRDGASRVVQVRTSSGCLTRPIQKLYPLEVSTSGDPVLTRTTENSFHQLENLYQTAFSDHSLFPSNIDNSNDLETAVDNLTTDIITAYNLASKPLHNKSTYFLSPPIKRLIMQRNRARKNWQKYRDPFSKHLYNRAQAILRKEIKIYNESTWATELTAFNTEDSSLWITAKRFKKKCSSIPALTSNDLSPSTALTDSHKAELLADSKPGTIL</sequence>
<evidence type="ECO:0000313" key="2">
    <source>
        <dbReference type="EMBL" id="GIY30607.1"/>
    </source>
</evidence>